<dbReference type="InterPro" id="IPR001254">
    <property type="entry name" value="Trypsin_dom"/>
</dbReference>
<dbReference type="CDD" id="cd00190">
    <property type="entry name" value="Tryp_SPc"/>
    <property type="match status" value="1"/>
</dbReference>
<evidence type="ECO:0000259" key="5">
    <source>
        <dbReference type="PROSITE" id="PS50240"/>
    </source>
</evidence>
<feature type="signal peptide" evidence="4">
    <location>
        <begin position="1"/>
        <end position="16"/>
    </location>
</feature>
<gene>
    <name evidence="6" type="ORF">ABMA27_003877</name>
</gene>
<keyword evidence="3" id="KW-0645">Protease</keyword>
<dbReference type="InterPro" id="IPR043504">
    <property type="entry name" value="Peptidase_S1_PA_chymotrypsin"/>
</dbReference>
<dbReference type="SUPFAM" id="SSF50494">
    <property type="entry name" value="Trypsin-like serine proteases"/>
    <property type="match status" value="1"/>
</dbReference>
<dbReference type="PRINTS" id="PR00722">
    <property type="entry name" value="CHYMOTRYPSIN"/>
</dbReference>
<dbReference type="InterPro" id="IPR033116">
    <property type="entry name" value="TRYPSIN_SER"/>
</dbReference>
<evidence type="ECO:0000256" key="4">
    <source>
        <dbReference type="SAM" id="SignalP"/>
    </source>
</evidence>
<dbReference type="InterPro" id="IPR018114">
    <property type="entry name" value="TRYPSIN_HIS"/>
</dbReference>
<protein>
    <recommendedName>
        <fullName evidence="5">Peptidase S1 domain-containing protein</fullName>
    </recommendedName>
</protein>
<name>A0ABR3HQQ3_LOXSC</name>
<evidence type="ECO:0000256" key="2">
    <source>
        <dbReference type="ARBA" id="ARBA00024195"/>
    </source>
</evidence>
<evidence type="ECO:0000313" key="6">
    <source>
        <dbReference type="EMBL" id="KAL0878866.1"/>
    </source>
</evidence>
<dbReference type="InterPro" id="IPR001314">
    <property type="entry name" value="Peptidase_S1A"/>
</dbReference>
<dbReference type="InterPro" id="IPR051487">
    <property type="entry name" value="Ser/Thr_Proteases_Immune/Dev"/>
</dbReference>
<evidence type="ECO:0000313" key="7">
    <source>
        <dbReference type="Proteomes" id="UP001549920"/>
    </source>
</evidence>
<accession>A0ABR3HQQ3</accession>
<dbReference type="PANTHER" id="PTHR24256">
    <property type="entry name" value="TRYPTASE-RELATED"/>
    <property type="match status" value="1"/>
</dbReference>
<dbReference type="Pfam" id="PF00089">
    <property type="entry name" value="Trypsin"/>
    <property type="match status" value="1"/>
</dbReference>
<dbReference type="Gene3D" id="2.40.10.10">
    <property type="entry name" value="Trypsin-like serine proteases"/>
    <property type="match status" value="1"/>
</dbReference>
<dbReference type="PROSITE" id="PS50240">
    <property type="entry name" value="TRYPSIN_DOM"/>
    <property type="match status" value="1"/>
</dbReference>
<reference evidence="6 7" key="1">
    <citation type="submission" date="2024-06" db="EMBL/GenBank/DDBJ databases">
        <title>A chromosome-level genome assembly of beet webworm, Loxostege sticticalis.</title>
        <authorList>
            <person name="Zhang Y."/>
        </authorList>
    </citation>
    <scope>NUCLEOTIDE SEQUENCE [LARGE SCALE GENOMIC DNA]</scope>
    <source>
        <strain evidence="6">AQ026</strain>
        <tissue evidence="6">Whole body</tissue>
    </source>
</reference>
<dbReference type="InterPro" id="IPR009003">
    <property type="entry name" value="Peptidase_S1_PA"/>
</dbReference>
<dbReference type="SMART" id="SM00020">
    <property type="entry name" value="Tryp_SPc"/>
    <property type="match status" value="1"/>
</dbReference>
<dbReference type="EMBL" id="JBEUOH010000015">
    <property type="protein sequence ID" value="KAL0878866.1"/>
    <property type="molecule type" value="Genomic_DNA"/>
</dbReference>
<comment type="caution">
    <text evidence="6">The sequence shown here is derived from an EMBL/GenBank/DDBJ whole genome shotgun (WGS) entry which is preliminary data.</text>
</comment>
<dbReference type="PROSITE" id="PS00134">
    <property type="entry name" value="TRYPSIN_HIS"/>
    <property type="match status" value="1"/>
</dbReference>
<proteinExistence type="inferred from homology"/>
<keyword evidence="3" id="KW-0378">Hydrolase</keyword>
<sequence length="296" mass="31564">MKCLVVLLTVLTAIYAKDLARLVPEENTAYGYLANIGIPEAERLRKAEEEYLVESYAKIIGGQPSQLGLIPYQAGLVVSIIGAEGVALCGGVLISNRRVLTAAHCWYDGRNQAWRFTVVLGSVTVFSGGLRIDTSSVVSHPEYSAQLARNDIAAIYLPDRVSTTPTIVPIALPSGIDLYNHFAGSSALASGYGVTSQSGSISLNQFLNYVNVPVISNAECLATFPRTLQPSNICTSGVGTKGACHGDSGGPLAVYRNNRWILIGINSFGSSEGCEAGLPTAFTRITSYMTFIYQNL</sequence>
<keyword evidence="7" id="KW-1185">Reference proteome</keyword>
<comment type="similarity">
    <text evidence="2">Belongs to the peptidase S1 family. CLIP subfamily.</text>
</comment>
<evidence type="ECO:0000256" key="3">
    <source>
        <dbReference type="RuleBase" id="RU363034"/>
    </source>
</evidence>
<keyword evidence="1" id="KW-1015">Disulfide bond</keyword>
<dbReference type="PROSITE" id="PS00135">
    <property type="entry name" value="TRYPSIN_SER"/>
    <property type="match status" value="1"/>
</dbReference>
<organism evidence="6 7">
    <name type="scientific">Loxostege sticticalis</name>
    <name type="common">Beet webworm moth</name>
    <dbReference type="NCBI Taxonomy" id="481309"/>
    <lineage>
        <taxon>Eukaryota</taxon>
        <taxon>Metazoa</taxon>
        <taxon>Ecdysozoa</taxon>
        <taxon>Arthropoda</taxon>
        <taxon>Hexapoda</taxon>
        <taxon>Insecta</taxon>
        <taxon>Pterygota</taxon>
        <taxon>Neoptera</taxon>
        <taxon>Endopterygota</taxon>
        <taxon>Lepidoptera</taxon>
        <taxon>Glossata</taxon>
        <taxon>Ditrysia</taxon>
        <taxon>Pyraloidea</taxon>
        <taxon>Crambidae</taxon>
        <taxon>Pyraustinae</taxon>
        <taxon>Loxostege</taxon>
    </lineage>
</organism>
<keyword evidence="3" id="KW-0720">Serine protease</keyword>
<feature type="domain" description="Peptidase S1" evidence="5">
    <location>
        <begin position="59"/>
        <end position="296"/>
    </location>
</feature>
<keyword evidence="4" id="KW-0732">Signal</keyword>
<feature type="chain" id="PRO_5046145469" description="Peptidase S1 domain-containing protein" evidence="4">
    <location>
        <begin position="17"/>
        <end position="296"/>
    </location>
</feature>
<dbReference type="Proteomes" id="UP001549920">
    <property type="component" value="Unassembled WGS sequence"/>
</dbReference>
<evidence type="ECO:0000256" key="1">
    <source>
        <dbReference type="ARBA" id="ARBA00023157"/>
    </source>
</evidence>